<sequence>MKYPELRSSSVFAELQRGICNAEEHLQAARAVV</sequence>
<accession>A0ABV2G6U0</accession>
<comment type="caution">
    <text evidence="1">The sequence shown here is derived from an EMBL/GenBank/DDBJ whole genome shotgun (WGS) entry which is preliminary data.</text>
</comment>
<evidence type="ECO:0000313" key="1">
    <source>
        <dbReference type="EMBL" id="MET3573787.1"/>
    </source>
</evidence>
<dbReference type="EMBL" id="JBEPLZ010000039">
    <property type="protein sequence ID" value="MET3573787.1"/>
    <property type="molecule type" value="Genomic_DNA"/>
</dbReference>
<proteinExistence type="predicted"/>
<evidence type="ECO:0000313" key="2">
    <source>
        <dbReference type="Proteomes" id="UP001549200"/>
    </source>
</evidence>
<gene>
    <name evidence="1" type="ORF">ABID13_005455</name>
</gene>
<dbReference type="Proteomes" id="UP001549200">
    <property type="component" value="Unassembled WGS sequence"/>
</dbReference>
<protein>
    <submittedName>
        <fullName evidence="1">Uncharacterized protein</fullName>
    </submittedName>
</protein>
<organism evidence="1 2">
    <name type="scientific">Enterocloster citroniae</name>
    <dbReference type="NCBI Taxonomy" id="358743"/>
    <lineage>
        <taxon>Bacteria</taxon>
        <taxon>Bacillati</taxon>
        <taxon>Bacillota</taxon>
        <taxon>Clostridia</taxon>
        <taxon>Lachnospirales</taxon>
        <taxon>Lachnospiraceae</taxon>
        <taxon>Enterocloster</taxon>
    </lineage>
</organism>
<keyword evidence="2" id="KW-1185">Reference proteome</keyword>
<reference evidence="1 2" key="1">
    <citation type="submission" date="2024-06" db="EMBL/GenBank/DDBJ databases">
        <title>Genomic Encyclopedia of Type Strains, Phase IV (KMG-IV): sequencing the most valuable type-strain genomes for metagenomic binning, comparative biology and taxonomic classification.</title>
        <authorList>
            <person name="Goeker M."/>
        </authorList>
    </citation>
    <scope>NUCLEOTIDE SEQUENCE [LARGE SCALE GENOMIC DNA]</scope>
    <source>
        <strain evidence="1 2">DSM 19261</strain>
    </source>
</reference>
<name>A0ABV2G6U0_9FIRM</name>